<name>A0A3S9NYI5_9BACT</name>
<gene>
    <name evidence="2" type="ORF">EI427_01355</name>
</gene>
<reference evidence="2 3" key="1">
    <citation type="submission" date="2018-12" db="EMBL/GenBank/DDBJ databases">
        <title>Flammeovirga pectinis sp. nov., isolated from the gut of the Korean scallop, Patinopecten yessoensis.</title>
        <authorList>
            <person name="Bae J.-W."/>
            <person name="Jeong Y.-S."/>
            <person name="Kang W."/>
        </authorList>
    </citation>
    <scope>NUCLEOTIDE SEQUENCE [LARGE SCALE GENOMIC DNA]</scope>
    <source>
        <strain evidence="2 3">L12M1</strain>
    </source>
</reference>
<keyword evidence="1" id="KW-0732">Signal</keyword>
<dbReference type="Proteomes" id="UP000267268">
    <property type="component" value="Chromosome 1"/>
</dbReference>
<dbReference type="EMBL" id="CP034562">
    <property type="protein sequence ID" value="AZQ60906.1"/>
    <property type="molecule type" value="Genomic_DNA"/>
</dbReference>
<dbReference type="KEGG" id="fll:EI427_01355"/>
<dbReference type="PROSITE" id="PS51257">
    <property type="entry name" value="PROKAR_LIPOPROTEIN"/>
    <property type="match status" value="1"/>
</dbReference>
<dbReference type="AlphaFoldDB" id="A0A3S9NYI5"/>
<evidence type="ECO:0000313" key="3">
    <source>
        <dbReference type="Proteomes" id="UP000267268"/>
    </source>
</evidence>
<proteinExistence type="predicted"/>
<keyword evidence="3" id="KW-1185">Reference proteome</keyword>
<dbReference type="OrthoDB" id="9837232at2"/>
<protein>
    <submittedName>
        <fullName evidence="2">Uncharacterized protein</fullName>
    </submittedName>
</protein>
<evidence type="ECO:0000313" key="2">
    <source>
        <dbReference type="EMBL" id="AZQ60906.1"/>
    </source>
</evidence>
<feature type="chain" id="PRO_5019108646" evidence="1">
    <location>
        <begin position="22"/>
        <end position="140"/>
    </location>
</feature>
<evidence type="ECO:0000256" key="1">
    <source>
        <dbReference type="SAM" id="SignalP"/>
    </source>
</evidence>
<dbReference type="RefSeq" id="WP_126610875.1">
    <property type="nucleotide sequence ID" value="NZ_CP034562.1"/>
</dbReference>
<organism evidence="2 3">
    <name type="scientific">Flammeovirga pectinis</name>
    <dbReference type="NCBI Taxonomy" id="2494373"/>
    <lineage>
        <taxon>Bacteria</taxon>
        <taxon>Pseudomonadati</taxon>
        <taxon>Bacteroidota</taxon>
        <taxon>Cytophagia</taxon>
        <taxon>Cytophagales</taxon>
        <taxon>Flammeovirgaceae</taxon>
        <taxon>Flammeovirga</taxon>
    </lineage>
</organism>
<feature type="signal peptide" evidence="1">
    <location>
        <begin position="1"/>
        <end position="21"/>
    </location>
</feature>
<sequence>MKSSIKSILVLVFTFSMFSCSTMLESENVVPYKASIPVAKQADNEFLKVYLQPTEAICNDVIVVEVELINSSGYKHTESITSVNGVVTFTHDHEFTGGGYSVYFRNISTNELFGSTSFYLTQSDLEKDTFSKTVIYNNCY</sequence>
<accession>A0A3S9NYI5</accession>